<dbReference type="Gene3D" id="1.10.30.50">
    <property type="match status" value="1"/>
</dbReference>
<dbReference type="SMART" id="SM00507">
    <property type="entry name" value="HNHc"/>
    <property type="match status" value="1"/>
</dbReference>
<keyword evidence="3" id="KW-0378">Hydrolase</keyword>
<dbReference type="RefSeq" id="WP_315910321.1">
    <property type="nucleotide sequence ID" value="NZ_JAOPKC010000033.1"/>
</dbReference>
<dbReference type="Proteomes" id="UP001208186">
    <property type="component" value="Unassembled WGS sequence"/>
</dbReference>
<dbReference type="PROSITE" id="PS00028">
    <property type="entry name" value="ZINC_FINGER_C2H2_1"/>
    <property type="match status" value="1"/>
</dbReference>
<dbReference type="EMBL" id="JAOPKC010000033">
    <property type="protein sequence ID" value="MCU4719573.1"/>
    <property type="molecule type" value="Genomic_DNA"/>
</dbReference>
<dbReference type="PROSITE" id="PS50157">
    <property type="entry name" value="ZINC_FINGER_C2H2_2"/>
    <property type="match status" value="1"/>
</dbReference>
<reference evidence="3" key="1">
    <citation type="submission" date="2023-02" db="EMBL/GenBank/DDBJ databases">
        <title>Enrichment on poylsaccharides allowed isolation of novel metabolic and taxonomic groups of Haloarchaea.</title>
        <authorList>
            <person name="Sorokin D.Y."/>
            <person name="Elcheninov A.G."/>
            <person name="Khizhniak T.V."/>
            <person name="Kolganova T.V."/>
            <person name="Kublanov I.V."/>
        </authorList>
    </citation>
    <scope>NUCLEOTIDE SEQUENCE</scope>
    <source>
        <strain evidence="2 4">HArc-curdl5-1</strain>
        <strain evidence="3">HArc-curdl7</strain>
    </source>
</reference>
<protein>
    <submittedName>
        <fullName evidence="3">HNH endonuclease</fullName>
    </submittedName>
</protein>
<keyword evidence="3" id="KW-0540">Nuclease</keyword>
<organism evidence="3 5">
    <name type="scientific">Halapricum hydrolyticum</name>
    <dbReference type="NCBI Taxonomy" id="2979991"/>
    <lineage>
        <taxon>Archaea</taxon>
        <taxon>Methanobacteriati</taxon>
        <taxon>Methanobacteriota</taxon>
        <taxon>Stenosarchaea group</taxon>
        <taxon>Halobacteria</taxon>
        <taxon>Halobacteriales</taxon>
        <taxon>Haloarculaceae</taxon>
        <taxon>Halapricum</taxon>
    </lineage>
</organism>
<dbReference type="Proteomes" id="UP001209746">
    <property type="component" value="Unassembled WGS sequence"/>
</dbReference>
<dbReference type="InterPro" id="IPR003615">
    <property type="entry name" value="HNH_nuc"/>
</dbReference>
<dbReference type="CDD" id="cd00085">
    <property type="entry name" value="HNHc"/>
    <property type="match status" value="1"/>
</dbReference>
<dbReference type="InterPro" id="IPR041025">
    <property type="entry name" value="HNH_repeat"/>
</dbReference>
<name>A0AAE3IH77_9EURY</name>
<dbReference type="AlphaFoldDB" id="A0AAE3IH77"/>
<sequence length="377" mass="42752">MKIEGDYTCDICGESFETNVGIAGHIAGHKQSISPDHIIEGLRRVAERKGRTPMQPEIEEETEFTAGAVQSTFGSWRDGLLEAGLEPLDHSYSGEELTDELRRVAEILGHSPSVREMKKYGEVSPGAVTWQFGSWNTGLDAAGLSTTKSTKVTPQEVITAIQALADDLGRPPTAYEMDEQGEYATKVAQWRFGSWNAALQEAGFNPHTRRNISEEELLQELTQLRDELDHVPSSVEVRKHEEITIYPYIHRYGSWKQAVEAAGFEYRGQPSGPDHPHWKGGYGDISYGPNWYKQRKRALERDGFECQMPGCTIDREAHHERWDRDLNVHHITPLGTFIDADGVLDYERSNRLENLVTLCQRHHMLWEQFAPLQPDIR</sequence>
<proteinExistence type="predicted"/>
<dbReference type="Pfam" id="PF18780">
    <property type="entry name" value="HNH_repeat"/>
    <property type="match status" value="4"/>
</dbReference>
<dbReference type="InterPro" id="IPR013087">
    <property type="entry name" value="Znf_C2H2_type"/>
</dbReference>
<evidence type="ECO:0000313" key="2">
    <source>
        <dbReference type="EMBL" id="MCU4719573.1"/>
    </source>
</evidence>
<evidence type="ECO:0000313" key="4">
    <source>
        <dbReference type="Proteomes" id="UP001208186"/>
    </source>
</evidence>
<accession>A0AAE3IH77</accession>
<comment type="caution">
    <text evidence="3">The sequence shown here is derived from an EMBL/GenBank/DDBJ whole genome shotgun (WGS) entry which is preliminary data.</text>
</comment>
<evidence type="ECO:0000259" key="1">
    <source>
        <dbReference type="PROSITE" id="PS50157"/>
    </source>
</evidence>
<keyword evidence="3" id="KW-0255">Endonuclease</keyword>
<evidence type="ECO:0000313" key="3">
    <source>
        <dbReference type="EMBL" id="MCU4728614.1"/>
    </source>
</evidence>
<feature type="domain" description="C2H2-type" evidence="1">
    <location>
        <begin position="7"/>
        <end position="29"/>
    </location>
</feature>
<evidence type="ECO:0000313" key="5">
    <source>
        <dbReference type="Proteomes" id="UP001209746"/>
    </source>
</evidence>
<dbReference type="EMBL" id="JAOPKD010000037">
    <property type="protein sequence ID" value="MCU4728614.1"/>
    <property type="molecule type" value="Genomic_DNA"/>
</dbReference>
<gene>
    <name evidence="3" type="ORF">OB914_16830</name>
    <name evidence="2" type="ORF">OB916_16125</name>
</gene>
<dbReference type="GO" id="GO:0004519">
    <property type="term" value="F:endonuclease activity"/>
    <property type="evidence" value="ECO:0007669"/>
    <property type="project" value="UniProtKB-KW"/>
</dbReference>
<keyword evidence="4" id="KW-1185">Reference proteome</keyword>